<name>A0ABQ0HA44_9ACTN</name>
<dbReference type="Gene3D" id="3.30.750.24">
    <property type="entry name" value="STAS domain"/>
    <property type="match status" value="1"/>
</dbReference>
<dbReference type="PANTHER" id="PTHR12544">
    <property type="entry name" value="GLUTAMINASE"/>
    <property type="match status" value="1"/>
</dbReference>
<dbReference type="InterPro" id="IPR012338">
    <property type="entry name" value="Beta-lactam/transpept-like"/>
</dbReference>
<evidence type="ECO:0000259" key="7">
    <source>
        <dbReference type="PROSITE" id="PS50801"/>
    </source>
</evidence>
<evidence type="ECO:0000256" key="3">
    <source>
        <dbReference type="ARBA" id="ARBA00012918"/>
    </source>
</evidence>
<evidence type="ECO:0000256" key="6">
    <source>
        <dbReference type="HAMAP-Rule" id="MF_00313"/>
    </source>
</evidence>
<feature type="binding site" evidence="6">
    <location>
        <position position="174"/>
    </location>
    <ligand>
        <name>substrate</name>
    </ligand>
</feature>
<dbReference type="SUPFAM" id="SSF52091">
    <property type="entry name" value="SpoIIaa-like"/>
    <property type="match status" value="1"/>
</dbReference>
<comment type="catalytic activity">
    <reaction evidence="5 6">
        <text>L-glutamine + H2O = L-glutamate + NH4(+)</text>
        <dbReference type="Rhea" id="RHEA:15889"/>
        <dbReference type="ChEBI" id="CHEBI:15377"/>
        <dbReference type="ChEBI" id="CHEBI:28938"/>
        <dbReference type="ChEBI" id="CHEBI:29985"/>
        <dbReference type="ChEBI" id="CHEBI:58359"/>
        <dbReference type="EC" id="3.5.1.2"/>
    </reaction>
</comment>
<dbReference type="InterPro" id="IPR015868">
    <property type="entry name" value="Glutaminase"/>
</dbReference>
<comment type="subunit">
    <text evidence="2 6">Homotetramer.</text>
</comment>
<protein>
    <recommendedName>
        <fullName evidence="3 6">Glutaminase</fullName>
        <ecNumber evidence="3 6">3.5.1.2</ecNumber>
    </recommendedName>
</protein>
<feature type="binding site" evidence="6">
    <location>
        <position position="250"/>
    </location>
    <ligand>
        <name>substrate</name>
    </ligand>
</feature>
<evidence type="ECO:0000313" key="8">
    <source>
        <dbReference type="EMBL" id="GAB42750.1"/>
    </source>
</evidence>
<feature type="binding site" evidence="6">
    <location>
        <position position="67"/>
    </location>
    <ligand>
        <name>substrate</name>
    </ligand>
</feature>
<keyword evidence="4 6" id="KW-0378">Hydrolase</keyword>
<gene>
    <name evidence="6 8" type="primary">glsA</name>
    <name evidence="8" type="ORF">GOTRE_026_00020</name>
</gene>
<feature type="binding site" evidence="6">
    <location>
        <position position="268"/>
    </location>
    <ligand>
        <name>substrate</name>
    </ligand>
</feature>
<dbReference type="Pfam" id="PF04960">
    <property type="entry name" value="Glutaminase"/>
    <property type="match status" value="1"/>
</dbReference>
<dbReference type="InterPro" id="IPR002645">
    <property type="entry name" value="STAS_dom"/>
</dbReference>
<dbReference type="NCBIfam" id="TIGR03814">
    <property type="entry name" value="Gln_ase"/>
    <property type="match status" value="1"/>
</dbReference>
<dbReference type="PROSITE" id="PS50801">
    <property type="entry name" value="STAS"/>
    <property type="match status" value="1"/>
</dbReference>
<feature type="binding site" evidence="6">
    <location>
        <position position="198"/>
    </location>
    <ligand>
        <name>substrate</name>
    </ligand>
</feature>
<dbReference type="Gene3D" id="3.40.710.10">
    <property type="entry name" value="DD-peptidase/beta-lactamase superfamily"/>
    <property type="match status" value="1"/>
</dbReference>
<dbReference type="EMBL" id="BAFD01000026">
    <property type="protein sequence ID" value="GAB42750.1"/>
    <property type="molecule type" value="Genomic_DNA"/>
</dbReference>
<dbReference type="Proteomes" id="UP000004881">
    <property type="component" value="Unassembled WGS sequence"/>
</dbReference>
<keyword evidence="6" id="KW-0007">Acetylation</keyword>
<evidence type="ECO:0000256" key="1">
    <source>
        <dbReference type="ARBA" id="ARBA00011076"/>
    </source>
</evidence>
<proteinExistence type="inferred from homology"/>
<sequence>MEGMESLVDGYFSHIMNECRSDHGGAVADYIPELSAVDPNGYALSLCVHDGHTYSHGDTATAFTIQSVSKPLTYAMALQKHGAVAVDAKIGVEPSGEAFNEISVDDRRRPKNPMINAGAIFAASMLLPPMDTVDEAAVAAAFAEVLEFYSGCAGRRLTMDEDVYASESATGSRNRAIAYMLDSFGALETSPDAALDLYYRQCSIRVTTDDLAGIGATIANGGVNPRTGRSVFSGETAQRLLSVMTTCGMYDGAGDWVTTVGLPAKSGVGGGILAVLPGQLGIGVYSPRLDEHGNSVRGVQVCRSLSKDLGLHMFNVTRESRVTIRSVYDLSDTSVGAEWSERERSYLRTCRDTIRVYELQGDLTFAGAESVHRRLEADMNQYTVVIVEISRIGVIDAVARTMVLSMKRRLDQTGRRAMLVDPDGVVRASVDRHRNDTALPDLDAPQELQGFDPALPHVHSTMGDAITDAETFLLKHYYDR</sequence>
<dbReference type="Pfam" id="PF01740">
    <property type="entry name" value="STAS"/>
    <property type="match status" value="1"/>
</dbReference>
<evidence type="ECO:0000313" key="9">
    <source>
        <dbReference type="Proteomes" id="UP000004881"/>
    </source>
</evidence>
<reference evidence="8 9" key="1">
    <citation type="submission" date="2012-02" db="EMBL/GenBank/DDBJ databases">
        <title>Whole genome shotgun sequence of Gordonia terrae NBRC 100016.</title>
        <authorList>
            <person name="Takarada H."/>
            <person name="Hosoyama A."/>
            <person name="Tsuchikane K."/>
            <person name="Katsumata H."/>
            <person name="Yamazaki S."/>
            <person name="Fujita N."/>
        </authorList>
    </citation>
    <scope>NUCLEOTIDE SEQUENCE [LARGE SCALE GENOMIC DNA]</scope>
    <source>
        <strain evidence="8 9">NBRC 100016</strain>
    </source>
</reference>
<comment type="similarity">
    <text evidence="1 6">Belongs to the glutaminase family.</text>
</comment>
<dbReference type="SUPFAM" id="SSF56601">
    <property type="entry name" value="beta-lactamase/transpeptidase-like"/>
    <property type="match status" value="1"/>
</dbReference>
<comment type="caution">
    <text evidence="8">The sequence shown here is derived from an EMBL/GenBank/DDBJ whole genome shotgun (WGS) entry which is preliminary data.</text>
</comment>
<feature type="binding site" evidence="6">
    <location>
        <position position="167"/>
    </location>
    <ligand>
        <name>substrate</name>
    </ligand>
</feature>
<dbReference type="EC" id="3.5.1.2" evidence="3 6"/>
<dbReference type="HAMAP" id="MF_00313">
    <property type="entry name" value="Glutaminase"/>
    <property type="match status" value="1"/>
</dbReference>
<dbReference type="PANTHER" id="PTHR12544:SF29">
    <property type="entry name" value="GLUTAMINASE"/>
    <property type="match status" value="1"/>
</dbReference>
<evidence type="ECO:0000256" key="4">
    <source>
        <dbReference type="ARBA" id="ARBA00022801"/>
    </source>
</evidence>
<feature type="binding site" evidence="6">
    <location>
        <position position="116"/>
    </location>
    <ligand>
        <name>substrate</name>
    </ligand>
</feature>
<evidence type="ECO:0000256" key="2">
    <source>
        <dbReference type="ARBA" id="ARBA00011881"/>
    </source>
</evidence>
<dbReference type="InterPro" id="IPR036513">
    <property type="entry name" value="STAS_dom_sf"/>
</dbReference>
<accession>A0ABQ0HA44</accession>
<organism evidence="8 9">
    <name type="scientific">Gordonia terrae NBRC 100016</name>
    <dbReference type="NCBI Taxonomy" id="1089454"/>
    <lineage>
        <taxon>Bacteria</taxon>
        <taxon>Bacillati</taxon>
        <taxon>Actinomycetota</taxon>
        <taxon>Actinomycetes</taxon>
        <taxon>Mycobacteriales</taxon>
        <taxon>Gordoniaceae</taxon>
        <taxon>Gordonia</taxon>
    </lineage>
</organism>
<feature type="domain" description="STAS" evidence="7">
    <location>
        <begin position="354"/>
        <end position="469"/>
    </location>
</feature>
<evidence type="ECO:0000256" key="5">
    <source>
        <dbReference type="ARBA" id="ARBA00049534"/>
    </source>
</evidence>
<keyword evidence="9" id="KW-1185">Reference proteome</keyword>